<name>A0A9N9RRN8_9DIPT</name>
<sequence>MRTKNFIFLLLVVVLLSLLLIILGPSNNENIANIQNLANKHFSKFKENLRVEKEKELDIDPKYLQLLGFDTTTTQSYNVSRGNFSIVSYVLQNEVSSLILQLQNLASILPTENFLIYDLGLSESDVQILSTFCNTSTLKCSIQKQDFSQYPSYIMQDDKLHLFRPILIKNALLRFRTILFITNNVRFKCSSKILNDIRRRTEEQNHVTSLEIRKLPLTSNTHPRMFNYFDSDADAFLFVRQVKLDAVFFHYSRFLDDKILLPWLKCVLTPQCIQPIGANANANHCKFNKKPQYRYSGCHGYDESAFNVICSITFNFNEAKYSVTDVDGPLFYKQSLEDSIRILDNRKRNISETSEHPYNSEE</sequence>
<dbReference type="Proteomes" id="UP001153620">
    <property type="component" value="Chromosome 2"/>
</dbReference>
<dbReference type="PANTHER" id="PTHR31389">
    <property type="entry name" value="LD39211P"/>
    <property type="match status" value="1"/>
</dbReference>
<gene>
    <name evidence="2" type="ORF">CHIRRI_LOCUS5013</name>
</gene>
<dbReference type="EMBL" id="OU895878">
    <property type="protein sequence ID" value="CAG9802098.1"/>
    <property type="molecule type" value="Genomic_DNA"/>
</dbReference>
<feature type="signal peptide" evidence="1">
    <location>
        <begin position="1"/>
        <end position="28"/>
    </location>
</feature>
<evidence type="ECO:0000313" key="2">
    <source>
        <dbReference type="EMBL" id="CAG9802098.1"/>
    </source>
</evidence>
<dbReference type="AlphaFoldDB" id="A0A9N9RRN8"/>
<feature type="chain" id="PRO_5040505147" evidence="1">
    <location>
        <begin position="29"/>
        <end position="362"/>
    </location>
</feature>
<reference evidence="2" key="1">
    <citation type="submission" date="2022-01" db="EMBL/GenBank/DDBJ databases">
        <authorList>
            <person name="King R."/>
        </authorList>
    </citation>
    <scope>NUCLEOTIDE SEQUENCE</scope>
</reference>
<keyword evidence="3" id="KW-1185">Reference proteome</keyword>
<protein>
    <submittedName>
        <fullName evidence="2">Uncharacterized protein</fullName>
    </submittedName>
</protein>
<proteinExistence type="predicted"/>
<dbReference type="OrthoDB" id="6414280at2759"/>
<organism evidence="2 3">
    <name type="scientific">Chironomus riparius</name>
    <dbReference type="NCBI Taxonomy" id="315576"/>
    <lineage>
        <taxon>Eukaryota</taxon>
        <taxon>Metazoa</taxon>
        <taxon>Ecdysozoa</taxon>
        <taxon>Arthropoda</taxon>
        <taxon>Hexapoda</taxon>
        <taxon>Insecta</taxon>
        <taxon>Pterygota</taxon>
        <taxon>Neoptera</taxon>
        <taxon>Endopterygota</taxon>
        <taxon>Diptera</taxon>
        <taxon>Nematocera</taxon>
        <taxon>Chironomoidea</taxon>
        <taxon>Chironomidae</taxon>
        <taxon>Chironominae</taxon>
        <taxon>Chironomus</taxon>
    </lineage>
</organism>
<evidence type="ECO:0000256" key="1">
    <source>
        <dbReference type="SAM" id="SignalP"/>
    </source>
</evidence>
<keyword evidence="1" id="KW-0732">Signal</keyword>
<reference evidence="2" key="2">
    <citation type="submission" date="2022-10" db="EMBL/GenBank/DDBJ databases">
        <authorList>
            <consortium name="ENA_rothamsted_submissions"/>
            <consortium name="culmorum"/>
            <person name="King R."/>
        </authorList>
    </citation>
    <scope>NUCLEOTIDE SEQUENCE</scope>
</reference>
<dbReference type="PANTHER" id="PTHR31389:SF4">
    <property type="entry name" value="LD39211P"/>
    <property type="match status" value="1"/>
</dbReference>
<accession>A0A9N9RRN8</accession>
<evidence type="ECO:0000313" key="3">
    <source>
        <dbReference type="Proteomes" id="UP001153620"/>
    </source>
</evidence>